<dbReference type="Gene3D" id="3.40.462.20">
    <property type="match status" value="1"/>
</dbReference>
<dbReference type="InterPro" id="IPR006094">
    <property type="entry name" value="Oxid_FAD_bind_N"/>
</dbReference>
<keyword evidence="5" id="KW-0560">Oxidoreductase</keyword>
<organism evidence="7">
    <name type="scientific">Bionectria ochroleuca</name>
    <name type="common">Gliocladium roseum</name>
    <dbReference type="NCBI Taxonomy" id="29856"/>
    <lineage>
        <taxon>Eukaryota</taxon>
        <taxon>Fungi</taxon>
        <taxon>Dikarya</taxon>
        <taxon>Ascomycota</taxon>
        <taxon>Pezizomycotina</taxon>
        <taxon>Sordariomycetes</taxon>
        <taxon>Hypocreomycetidae</taxon>
        <taxon>Hypocreales</taxon>
        <taxon>Bionectriaceae</taxon>
        <taxon>Clonostachys</taxon>
    </lineage>
</organism>
<dbReference type="InterPro" id="IPR016167">
    <property type="entry name" value="FAD-bd_PCMH_sub1"/>
</dbReference>
<gene>
    <name evidence="7" type="ORF">BN869_000010409_1</name>
</gene>
<evidence type="ECO:0000256" key="5">
    <source>
        <dbReference type="ARBA" id="ARBA00023002"/>
    </source>
</evidence>
<evidence type="ECO:0000256" key="4">
    <source>
        <dbReference type="ARBA" id="ARBA00022827"/>
    </source>
</evidence>
<dbReference type="PANTHER" id="PTHR42973">
    <property type="entry name" value="BINDING OXIDOREDUCTASE, PUTATIVE (AFU_ORTHOLOGUE AFUA_1G17690)-RELATED"/>
    <property type="match status" value="1"/>
</dbReference>
<reference evidence="7" key="1">
    <citation type="submission" date="2015-01" db="EMBL/GenBank/DDBJ databases">
        <authorList>
            <person name="Durling Mikael"/>
        </authorList>
    </citation>
    <scope>NUCLEOTIDE SEQUENCE</scope>
</reference>
<dbReference type="PROSITE" id="PS51387">
    <property type="entry name" value="FAD_PCMH"/>
    <property type="match status" value="1"/>
</dbReference>
<comment type="cofactor">
    <cofactor evidence="1">
        <name>FAD</name>
        <dbReference type="ChEBI" id="CHEBI:57692"/>
    </cofactor>
</comment>
<evidence type="ECO:0000256" key="3">
    <source>
        <dbReference type="ARBA" id="ARBA00022630"/>
    </source>
</evidence>
<name>A0A0B7KI46_BIOOC</name>
<dbReference type="InterPro" id="IPR016169">
    <property type="entry name" value="FAD-bd_PCMH_sub2"/>
</dbReference>
<dbReference type="Pfam" id="PF08031">
    <property type="entry name" value="BBE"/>
    <property type="match status" value="1"/>
</dbReference>
<dbReference type="Gene3D" id="3.30.465.10">
    <property type="match status" value="1"/>
</dbReference>
<dbReference type="GO" id="GO:0016491">
    <property type="term" value="F:oxidoreductase activity"/>
    <property type="evidence" value="ECO:0007669"/>
    <property type="project" value="UniProtKB-KW"/>
</dbReference>
<evidence type="ECO:0000256" key="2">
    <source>
        <dbReference type="ARBA" id="ARBA00005466"/>
    </source>
</evidence>
<evidence type="ECO:0000259" key="6">
    <source>
        <dbReference type="PROSITE" id="PS51387"/>
    </source>
</evidence>
<protein>
    <recommendedName>
        <fullName evidence="6">FAD-binding PCMH-type domain-containing protein</fullName>
    </recommendedName>
</protein>
<dbReference type="Gene3D" id="3.30.43.10">
    <property type="entry name" value="Uridine Diphospho-n-acetylenolpyruvylglucosamine Reductase, domain 2"/>
    <property type="match status" value="1"/>
</dbReference>
<keyword evidence="3" id="KW-0285">Flavoprotein</keyword>
<dbReference type="SUPFAM" id="SSF56176">
    <property type="entry name" value="FAD-binding/transporter-associated domain-like"/>
    <property type="match status" value="1"/>
</dbReference>
<accession>A0A0B7KI46</accession>
<dbReference type="InterPro" id="IPR050416">
    <property type="entry name" value="FAD-linked_Oxidoreductase"/>
</dbReference>
<dbReference type="InterPro" id="IPR036318">
    <property type="entry name" value="FAD-bd_PCMH-like_sf"/>
</dbReference>
<feature type="domain" description="FAD-binding PCMH-type" evidence="6">
    <location>
        <begin position="42"/>
        <end position="213"/>
    </location>
</feature>
<proteinExistence type="inferred from homology"/>
<dbReference type="InterPro" id="IPR012951">
    <property type="entry name" value="BBE"/>
</dbReference>
<dbReference type="GO" id="GO:0071949">
    <property type="term" value="F:FAD binding"/>
    <property type="evidence" value="ECO:0007669"/>
    <property type="project" value="InterPro"/>
</dbReference>
<comment type="similarity">
    <text evidence="2">Belongs to the oxygen-dependent FAD-linked oxidoreductase family.</text>
</comment>
<dbReference type="EMBL" id="CDPU01000042">
    <property type="protein sequence ID" value="CEO54351.1"/>
    <property type="molecule type" value="Genomic_DNA"/>
</dbReference>
<dbReference type="InterPro" id="IPR016166">
    <property type="entry name" value="FAD-bd_PCMH"/>
</dbReference>
<evidence type="ECO:0000256" key="1">
    <source>
        <dbReference type="ARBA" id="ARBA00001974"/>
    </source>
</evidence>
<sequence>MRRAVNSNDIDQLRSLLRDTDALISEPHDESYKESVKRWSAAAEKAAGVAVVPTGASQISTILRYVAANKIDLAVRGGGHSTSGSSSTDGGLLIDLRAIRHVQVDATNISVKVGGGATWADVDLETAKYGFAALGGTISDTGVGGLTLGGGYGWLSGAHGLVIDNLLSATVVLPSGGIVRASENENQNLFWGLRGAGHNFGVVVEFEFKLHPQGNLWTGTLAFPPSPPVVHKLVEAINDLYRPRTPEGRTKYAGRAASVINILRPSDAGGKVALAAAIMFNGTEEEGRQAFKMFYDIGPVMESVRSVPYDIANQTLSAPPGFRVSMKGAAWALPLEIDLLQELIDSYTLFTKAIPDMESSMILLECYDPYVVATGATNSDMSFANRGWHMNASIQPSWTKQEFDTEGRKWARDTTALFDKWFEKTGRPSRAGDYGAVLAYGNYDHYDQKNSGDIFGQNYTRLQELKAKYDPDNMFNKLFAVQRKE</sequence>
<dbReference type="AlphaFoldDB" id="A0A0B7KI46"/>
<evidence type="ECO:0000313" key="7">
    <source>
        <dbReference type="EMBL" id="CEO54351.1"/>
    </source>
</evidence>
<dbReference type="Pfam" id="PF01565">
    <property type="entry name" value="FAD_binding_4"/>
    <property type="match status" value="1"/>
</dbReference>
<keyword evidence="4" id="KW-0274">FAD</keyword>
<dbReference type="PANTHER" id="PTHR42973:SF39">
    <property type="entry name" value="FAD-BINDING PCMH-TYPE DOMAIN-CONTAINING PROTEIN"/>
    <property type="match status" value="1"/>
</dbReference>